<dbReference type="InterPro" id="IPR041685">
    <property type="entry name" value="AAA_GajA/Old/RecF-like"/>
</dbReference>
<proteinExistence type="predicted"/>
<comment type="caution">
    <text evidence="3">The sequence shown here is derived from an EMBL/GenBank/DDBJ whole genome shotgun (WGS) entry which is preliminary data.</text>
</comment>
<evidence type="ECO:0000259" key="2">
    <source>
        <dbReference type="Pfam" id="PF13304"/>
    </source>
</evidence>
<dbReference type="AlphaFoldDB" id="A0A4U0FBR4"/>
<gene>
    <name evidence="3" type="ORF">E5161_09455</name>
</gene>
<evidence type="ECO:0000259" key="1">
    <source>
        <dbReference type="Pfam" id="PF13175"/>
    </source>
</evidence>
<feature type="domain" description="ATPase AAA-type core" evidence="2">
    <location>
        <begin position="28"/>
        <end position="69"/>
    </location>
</feature>
<dbReference type="EMBL" id="SUPK01000004">
    <property type="protein sequence ID" value="TJY42225.1"/>
    <property type="molecule type" value="Genomic_DNA"/>
</dbReference>
<dbReference type="InterPro" id="IPR003959">
    <property type="entry name" value="ATPase_AAA_core"/>
</dbReference>
<dbReference type="RefSeq" id="WP_136777480.1">
    <property type="nucleotide sequence ID" value="NZ_SUPK01000004.1"/>
</dbReference>
<evidence type="ECO:0000313" key="3">
    <source>
        <dbReference type="EMBL" id="TJY42225.1"/>
    </source>
</evidence>
<dbReference type="Gene3D" id="3.40.50.300">
    <property type="entry name" value="P-loop containing nucleotide triphosphate hydrolases"/>
    <property type="match status" value="1"/>
</dbReference>
<dbReference type="SUPFAM" id="SSF52540">
    <property type="entry name" value="P-loop containing nucleoside triphosphate hydrolases"/>
    <property type="match status" value="1"/>
</dbReference>
<dbReference type="GO" id="GO:0016887">
    <property type="term" value="F:ATP hydrolysis activity"/>
    <property type="evidence" value="ECO:0007669"/>
    <property type="project" value="InterPro"/>
</dbReference>
<organism evidence="3 4">
    <name type="scientific">Cohnella pontilimi</name>
    <dbReference type="NCBI Taxonomy" id="2564100"/>
    <lineage>
        <taxon>Bacteria</taxon>
        <taxon>Bacillati</taxon>
        <taxon>Bacillota</taxon>
        <taxon>Bacilli</taxon>
        <taxon>Bacillales</taxon>
        <taxon>Paenibacillaceae</taxon>
        <taxon>Cohnella</taxon>
    </lineage>
</organism>
<dbReference type="Proteomes" id="UP000309673">
    <property type="component" value="Unassembled WGS sequence"/>
</dbReference>
<evidence type="ECO:0000313" key="4">
    <source>
        <dbReference type="Proteomes" id="UP000309673"/>
    </source>
</evidence>
<dbReference type="PANTHER" id="PTHR43581">
    <property type="entry name" value="ATP/GTP PHOSPHATASE"/>
    <property type="match status" value="1"/>
</dbReference>
<keyword evidence="4" id="KW-1185">Reference proteome</keyword>
<sequence>MNIKSIEITGWRSFSSDEGATLSDLKKINILIGPNNSGKSNLFKYLFHIRDMVRSATPRHGRRDGLSNYNLLNNVSSSFNISDTWAEEGSRIVLKLAIDEIQEFSVDGITPTLHQSKEIRLKAQHKIEEQKSCFSVLYEDELCLLEEFQDNNPKILNPENTEYVNVVEGIGYPHDTVIYWKQFAESLVFVDPVRHYSRDRAEFNESDFDGSNIVQEIIKVRNEQDTEWREFKRNMEEWLKKILIEPEVILDPTNEKLRFYIKRGTKEIAASFENMGTGVSQLVMLLSFLHINRNRNLNVFIEEPESNLHPEAVVQLVKIIENNFPKHKFFITTHSSILIDQVNDNWTINRVYRKSTNASKILPCTELLQQYDLLDELGIRASQLLQSNTVIWVEGPSDRTYVNKWISDNNPSLIEGKHYTFLMYGGSNLANYDLVDDDDDYINLLKTSRYSVIICDSDKSAEADELKGRVVKIIERVATMTFDDGRNLGDYVYIWVTSGREIENYVPKEIFDDVLSSEPYLRKFLYENDGAGQKQRKDLIFETDDIEFDPFVAFDIFYAKKYKFDEGTPLAAGHITNIANDLSKKKAGIAKLVVAKWTMEHYRSDELKKNIANVIEHIEKANFYGEI</sequence>
<protein>
    <submittedName>
        <fullName evidence="3">Uncharacterized protein</fullName>
    </submittedName>
</protein>
<dbReference type="Pfam" id="PF13304">
    <property type="entry name" value="AAA_21"/>
    <property type="match status" value="1"/>
</dbReference>
<feature type="domain" description="Endonuclease GajA/Old nuclease/RecF-like AAA" evidence="1">
    <location>
        <begin position="223"/>
        <end position="339"/>
    </location>
</feature>
<dbReference type="InterPro" id="IPR027417">
    <property type="entry name" value="P-loop_NTPase"/>
</dbReference>
<dbReference type="OrthoDB" id="9801813at2"/>
<dbReference type="PANTHER" id="PTHR43581:SF4">
    <property type="entry name" value="ATP_GTP PHOSPHATASE"/>
    <property type="match status" value="1"/>
</dbReference>
<name>A0A4U0FBR4_9BACL</name>
<accession>A0A4U0FBR4</accession>
<reference evidence="3 4" key="1">
    <citation type="submission" date="2019-04" db="EMBL/GenBank/DDBJ databases">
        <title>Cohnella sp. nov., isolated from soil.</title>
        <authorList>
            <person name="Kim W."/>
        </authorList>
    </citation>
    <scope>NUCLEOTIDE SEQUENCE [LARGE SCALE GENOMIC DNA]</scope>
    <source>
        <strain evidence="3 4">CAU 1483</strain>
    </source>
</reference>
<dbReference type="Pfam" id="PF13175">
    <property type="entry name" value="AAA_15"/>
    <property type="match status" value="1"/>
</dbReference>
<dbReference type="InterPro" id="IPR051396">
    <property type="entry name" value="Bact_Antivir_Def_Nuclease"/>
</dbReference>
<dbReference type="GO" id="GO:0005524">
    <property type="term" value="F:ATP binding"/>
    <property type="evidence" value="ECO:0007669"/>
    <property type="project" value="InterPro"/>
</dbReference>